<evidence type="ECO:0000256" key="5">
    <source>
        <dbReference type="ARBA" id="ARBA00023125"/>
    </source>
</evidence>
<keyword evidence="4" id="KW-0805">Transcription regulation</keyword>
<evidence type="ECO:0000256" key="6">
    <source>
        <dbReference type="ARBA" id="ARBA00023163"/>
    </source>
</evidence>
<dbReference type="FunFam" id="1.10.10.10:FF:000211">
    <property type="entry name" value="Regulatory factor X, 6"/>
    <property type="match status" value="1"/>
</dbReference>
<dbReference type="GO" id="GO:0000978">
    <property type="term" value="F:RNA polymerase II cis-regulatory region sequence-specific DNA binding"/>
    <property type="evidence" value="ECO:0007669"/>
    <property type="project" value="TreeGrafter"/>
</dbReference>
<keyword evidence="5" id="KW-0238">DNA-binding</keyword>
<dbReference type="EMBL" id="JARGDH010000005">
    <property type="protein sequence ID" value="KAL0267710.1"/>
    <property type="molecule type" value="Genomic_DNA"/>
</dbReference>
<organism evidence="11">
    <name type="scientific">Menopon gallinae</name>
    <name type="common">poultry shaft louse</name>
    <dbReference type="NCBI Taxonomy" id="328185"/>
    <lineage>
        <taxon>Eukaryota</taxon>
        <taxon>Metazoa</taxon>
        <taxon>Ecdysozoa</taxon>
        <taxon>Arthropoda</taxon>
        <taxon>Hexapoda</taxon>
        <taxon>Insecta</taxon>
        <taxon>Pterygota</taxon>
        <taxon>Neoptera</taxon>
        <taxon>Paraneoptera</taxon>
        <taxon>Psocodea</taxon>
        <taxon>Troctomorpha</taxon>
        <taxon>Phthiraptera</taxon>
        <taxon>Amblycera</taxon>
        <taxon>Menoponidae</taxon>
        <taxon>Menopon</taxon>
    </lineage>
</organism>
<dbReference type="InterPro" id="IPR039779">
    <property type="entry name" value="RFX-like"/>
</dbReference>
<dbReference type="PROSITE" id="PS51526">
    <property type="entry name" value="RFX_DBD"/>
    <property type="match status" value="1"/>
</dbReference>
<evidence type="ECO:0000256" key="9">
    <source>
        <dbReference type="ARBA" id="ARBA00077088"/>
    </source>
</evidence>
<name>A0AAW2HD30_9NEOP</name>
<dbReference type="Pfam" id="PF25340">
    <property type="entry name" value="BCD_RFX"/>
    <property type="match status" value="1"/>
</dbReference>
<protein>
    <recommendedName>
        <fullName evidence="8">DNA-binding protein RFX6</fullName>
    </recommendedName>
    <alternativeName>
        <fullName evidence="9">Regulatory factor X 6</fullName>
    </alternativeName>
</protein>
<dbReference type="Gene3D" id="1.10.10.10">
    <property type="entry name" value="Winged helix-like DNA-binding domain superfamily/Winged helix DNA-binding domain"/>
    <property type="match status" value="1"/>
</dbReference>
<dbReference type="InterPro" id="IPR003150">
    <property type="entry name" value="DNA-bd_RFX"/>
</dbReference>
<evidence type="ECO:0000313" key="11">
    <source>
        <dbReference type="EMBL" id="KAL0267710.1"/>
    </source>
</evidence>
<keyword evidence="3" id="KW-0221">Differentiation</keyword>
<comment type="caution">
    <text evidence="11">The sequence shown here is derived from an EMBL/GenBank/DDBJ whole genome shotgun (WGS) entry which is preliminary data.</text>
</comment>
<evidence type="ECO:0000256" key="8">
    <source>
        <dbReference type="ARBA" id="ARBA00072476"/>
    </source>
</evidence>
<dbReference type="InterPro" id="IPR057321">
    <property type="entry name" value="RFX1-4/6/8-like_BCD"/>
</dbReference>
<keyword evidence="7" id="KW-0539">Nucleus</keyword>
<dbReference type="AlphaFoldDB" id="A0AAW2HD30"/>
<dbReference type="GO" id="GO:0000981">
    <property type="term" value="F:DNA-binding transcription factor activity, RNA polymerase II-specific"/>
    <property type="evidence" value="ECO:0007669"/>
    <property type="project" value="TreeGrafter"/>
</dbReference>
<evidence type="ECO:0000259" key="10">
    <source>
        <dbReference type="PROSITE" id="PS51526"/>
    </source>
</evidence>
<dbReference type="Pfam" id="PF02257">
    <property type="entry name" value="RFX_DNA_binding"/>
    <property type="match status" value="1"/>
</dbReference>
<feature type="domain" description="RFX-type winged-helix" evidence="10">
    <location>
        <begin position="78"/>
        <end position="153"/>
    </location>
</feature>
<evidence type="ECO:0000256" key="2">
    <source>
        <dbReference type="ARBA" id="ARBA00022473"/>
    </source>
</evidence>
<dbReference type="GO" id="GO:0005634">
    <property type="term" value="C:nucleus"/>
    <property type="evidence" value="ECO:0007669"/>
    <property type="project" value="UniProtKB-SubCell"/>
</dbReference>
<keyword evidence="6" id="KW-0804">Transcription</keyword>
<evidence type="ECO:0000256" key="7">
    <source>
        <dbReference type="ARBA" id="ARBA00023242"/>
    </source>
</evidence>
<dbReference type="GO" id="GO:0030154">
    <property type="term" value="P:cell differentiation"/>
    <property type="evidence" value="ECO:0007669"/>
    <property type="project" value="UniProtKB-KW"/>
</dbReference>
<sequence length="660" mass="75486">MIQSVRINDFAFKNVELTSLRNDINISASVSCEEALKPSVKIEHGHGSCINAHLISKELKTSEETTAVTLKPHSTPATLLWLDRNYELADGICIPRNTLYSHYVHFCRSNSMNPLNSASFGKIIRQAFPSLTTRRLGTRGQSRYHYYGIAIKNTSPFYDVAFSKMNANCPETKKLTDKNDKSITSTKNKGTSTVLPQFPNMKEISFPPHVSKDKVTSFILMYHTHCQRIFDTIIRGTLDEAYQFLQHFWQGVPSHLTGLLNTNTVVNMVGVCDSILYRTLSSVLMPNVFKRCSEGLIQMIRTFADKLENWIHAALSDVPINLKTVKLKLGRSFCTILRRQMALYQLTHTAQVVLNNCEMMGHIHKDWKRINLGPISKQALFFTEYSNDHVETIKYINEYWENFQDLIERKATIEDFTEKVENTVHFCVVEMSQKKRVPLRRVAKTFILLWHAVGSLISRDMTIHSAVSFGSFHLIQTMFDEYIHYLVEILHSEDVTKYLLKNVALDVLPNLDFTWNGITETNCFDLCDTPSTLPSLTDISDGLDDQNEFHTDSSETIFHGGEYDFAVNQNQSMKFVQPRNDNNYLNNEFDCCNTKDAGLEAKFNSFGSENGQFPEFNGCSSQCVEFSTNLYYQETLQYSTNNSFFQSATFDEATDFDNLD</sequence>
<evidence type="ECO:0000256" key="4">
    <source>
        <dbReference type="ARBA" id="ARBA00023015"/>
    </source>
</evidence>
<dbReference type="PANTHER" id="PTHR12619:SF5">
    <property type="entry name" value="TRANSCRIPTION FACTOR RFX4"/>
    <property type="match status" value="1"/>
</dbReference>
<dbReference type="PANTHER" id="PTHR12619">
    <property type="entry name" value="RFX TRANSCRIPTION FACTOR FAMILY"/>
    <property type="match status" value="1"/>
</dbReference>
<gene>
    <name evidence="11" type="ORF">PYX00_009902</name>
</gene>
<evidence type="ECO:0000256" key="3">
    <source>
        <dbReference type="ARBA" id="ARBA00022782"/>
    </source>
</evidence>
<comment type="subcellular location">
    <subcellularLocation>
        <location evidence="1">Nucleus</location>
    </subcellularLocation>
</comment>
<reference evidence="11" key="1">
    <citation type="journal article" date="2024" name="Gigascience">
        <title>Chromosome-level genome of the poultry shaft louse Menopon gallinae provides insight into the host-switching and adaptive evolution of parasitic lice.</title>
        <authorList>
            <person name="Xu Y."/>
            <person name="Ma L."/>
            <person name="Liu S."/>
            <person name="Liang Y."/>
            <person name="Liu Q."/>
            <person name="He Z."/>
            <person name="Tian L."/>
            <person name="Duan Y."/>
            <person name="Cai W."/>
            <person name="Li H."/>
            <person name="Song F."/>
        </authorList>
    </citation>
    <scope>NUCLEOTIDE SEQUENCE</scope>
    <source>
        <strain evidence="11">Cailab_2023a</strain>
    </source>
</reference>
<accession>A0AAW2HD30</accession>
<evidence type="ECO:0000256" key="1">
    <source>
        <dbReference type="ARBA" id="ARBA00004123"/>
    </source>
</evidence>
<proteinExistence type="predicted"/>
<keyword evidence="2" id="KW-0217">Developmental protein</keyword>
<dbReference type="SUPFAM" id="SSF46785">
    <property type="entry name" value="Winged helix' DNA-binding domain"/>
    <property type="match status" value="1"/>
</dbReference>
<dbReference type="InterPro" id="IPR036388">
    <property type="entry name" value="WH-like_DNA-bd_sf"/>
</dbReference>
<dbReference type="InterPro" id="IPR036390">
    <property type="entry name" value="WH_DNA-bd_sf"/>
</dbReference>